<dbReference type="OrthoDB" id="6188067at2"/>
<evidence type="ECO:0000256" key="7">
    <source>
        <dbReference type="PIRSR" id="PIRSR600841-2"/>
    </source>
</evidence>
<dbReference type="InterPro" id="IPR000841">
    <property type="entry name" value="Pept_M23A_Blytic"/>
</dbReference>
<dbReference type="GO" id="GO:0046872">
    <property type="term" value="F:metal ion binding"/>
    <property type="evidence" value="ECO:0007669"/>
    <property type="project" value="UniProtKB-KW"/>
</dbReference>
<name>Q12KX5_SHEDO</name>
<feature type="domain" description="M23ase beta-sheet core" evidence="10">
    <location>
        <begin position="301"/>
        <end position="383"/>
    </location>
</feature>
<dbReference type="PANTHER" id="PTHR21666">
    <property type="entry name" value="PEPTIDASE-RELATED"/>
    <property type="match status" value="1"/>
</dbReference>
<dbReference type="InterPro" id="IPR011055">
    <property type="entry name" value="Dup_hybrid_motif"/>
</dbReference>
<dbReference type="CDD" id="cd12797">
    <property type="entry name" value="M23_peptidase"/>
    <property type="match status" value="1"/>
</dbReference>
<evidence type="ECO:0000256" key="6">
    <source>
        <dbReference type="PIRSR" id="PIRSR600841-1"/>
    </source>
</evidence>
<evidence type="ECO:0000256" key="2">
    <source>
        <dbReference type="ARBA" id="ARBA00022723"/>
    </source>
</evidence>
<keyword evidence="2 7" id="KW-0479">Metal-binding</keyword>
<dbReference type="InterPro" id="IPR016047">
    <property type="entry name" value="M23ase_b-sheet_dom"/>
</dbReference>
<evidence type="ECO:0000256" key="5">
    <source>
        <dbReference type="ARBA" id="ARBA00023049"/>
    </source>
</evidence>
<evidence type="ECO:0000313" key="11">
    <source>
        <dbReference type="EMBL" id="ABE55901.1"/>
    </source>
</evidence>
<evidence type="ECO:0000256" key="1">
    <source>
        <dbReference type="ARBA" id="ARBA00022670"/>
    </source>
</evidence>
<comment type="cofactor">
    <cofactor evidence="7">
        <name>Zn(2+)</name>
        <dbReference type="ChEBI" id="CHEBI:29105"/>
    </cofactor>
    <text evidence="7">Binds 1 zinc ion per subunit.</text>
</comment>
<dbReference type="Pfam" id="PF01551">
    <property type="entry name" value="Peptidase_M23"/>
    <property type="match status" value="1"/>
</dbReference>
<dbReference type="SUPFAM" id="SSF51261">
    <property type="entry name" value="Duplicated hybrid motif"/>
    <property type="match status" value="1"/>
</dbReference>
<keyword evidence="1" id="KW-0645">Protease</keyword>
<dbReference type="RefSeq" id="WP_011497052.1">
    <property type="nucleotide sequence ID" value="NC_007954.1"/>
</dbReference>
<dbReference type="InterPro" id="IPR050570">
    <property type="entry name" value="Cell_wall_metabolism_enzyme"/>
</dbReference>
<proteinExistence type="predicted"/>
<evidence type="ECO:0000259" key="10">
    <source>
        <dbReference type="Pfam" id="PF01551"/>
    </source>
</evidence>
<keyword evidence="3" id="KW-0378">Hydrolase</keyword>
<feature type="chain" id="PRO_5004181506" evidence="9">
    <location>
        <begin position="30"/>
        <end position="432"/>
    </location>
</feature>
<dbReference type="GO" id="GO:0004222">
    <property type="term" value="F:metalloendopeptidase activity"/>
    <property type="evidence" value="ECO:0007669"/>
    <property type="project" value="InterPro"/>
</dbReference>
<dbReference type="Gene3D" id="2.70.70.10">
    <property type="entry name" value="Glucose Permease (Domain IIA)"/>
    <property type="match status" value="1"/>
</dbReference>
<feature type="active site" description="Proton donor/acceptor" evidence="6">
    <location>
        <position position="332"/>
    </location>
</feature>
<organism evidence="11 12">
    <name type="scientific">Shewanella denitrificans (strain OS217 / ATCC BAA-1090 / DSM 15013)</name>
    <dbReference type="NCBI Taxonomy" id="318161"/>
    <lineage>
        <taxon>Bacteria</taxon>
        <taxon>Pseudomonadati</taxon>
        <taxon>Pseudomonadota</taxon>
        <taxon>Gammaproteobacteria</taxon>
        <taxon>Alteromonadales</taxon>
        <taxon>Shewanellaceae</taxon>
        <taxon>Shewanella</taxon>
    </lineage>
</organism>
<feature type="signal peptide" evidence="9">
    <location>
        <begin position="1"/>
        <end position="29"/>
    </location>
</feature>
<evidence type="ECO:0000256" key="8">
    <source>
        <dbReference type="PIRSR" id="PIRSR600841-3"/>
    </source>
</evidence>
<dbReference type="KEGG" id="sdn:Sden_2622"/>
<gene>
    <name evidence="11" type="ordered locus">Sden_2622</name>
</gene>
<evidence type="ECO:0000256" key="9">
    <source>
        <dbReference type="SAM" id="SignalP"/>
    </source>
</evidence>
<dbReference type="PRINTS" id="PR00933">
    <property type="entry name" value="BLYTICPTASE"/>
</dbReference>
<dbReference type="MEROPS" id="M23.002"/>
<dbReference type="STRING" id="318161.Sden_2622"/>
<accession>Q12KX5</accession>
<dbReference type="EMBL" id="CP000302">
    <property type="protein sequence ID" value="ABE55901.1"/>
    <property type="molecule type" value="Genomic_DNA"/>
</dbReference>
<dbReference type="HOGENOM" id="CLU_656977_0_0_6"/>
<keyword evidence="4 7" id="KW-0862">Zinc</keyword>
<feature type="binding site" evidence="7">
    <location>
        <position position="373"/>
    </location>
    <ligand>
        <name>Zn(2+)</name>
        <dbReference type="ChEBI" id="CHEBI:29105"/>
    </ligand>
</feature>
<protein>
    <submittedName>
        <fullName evidence="11">Staphylolysin. Metallo peptidase. MEROPS family M23A</fullName>
    </submittedName>
</protein>
<dbReference type="AlphaFoldDB" id="Q12KX5"/>
<feature type="disulfide bond" evidence="8">
    <location>
        <begin position="316"/>
        <end position="362"/>
    </location>
</feature>
<reference evidence="11 12" key="1">
    <citation type="submission" date="2006-03" db="EMBL/GenBank/DDBJ databases">
        <title>Complete sequence of Shewanella denitrificans OS217.</title>
        <authorList>
            <consortium name="US DOE Joint Genome Institute"/>
            <person name="Copeland A."/>
            <person name="Lucas S."/>
            <person name="Lapidus A."/>
            <person name="Barry K."/>
            <person name="Detter J.C."/>
            <person name="Glavina del Rio T."/>
            <person name="Hammon N."/>
            <person name="Israni S."/>
            <person name="Dalin E."/>
            <person name="Tice H."/>
            <person name="Pitluck S."/>
            <person name="Brettin T."/>
            <person name="Bruce D."/>
            <person name="Han C."/>
            <person name="Tapia R."/>
            <person name="Gilna P."/>
            <person name="Kiss H."/>
            <person name="Schmutz J."/>
            <person name="Larimer F."/>
            <person name="Land M."/>
            <person name="Hauser L."/>
            <person name="Kyrpides N."/>
            <person name="Lykidis A."/>
            <person name="Richardson P."/>
        </authorList>
    </citation>
    <scope>NUCLEOTIDE SEQUENCE [LARGE SCALE GENOMIC DNA]</scope>
    <source>
        <strain evidence="12">OS217 / ATCC BAA-1090 / DSM 15013</strain>
    </source>
</reference>
<evidence type="ECO:0000256" key="4">
    <source>
        <dbReference type="ARBA" id="ARBA00022833"/>
    </source>
</evidence>
<feature type="disulfide bond" evidence="8">
    <location>
        <begin position="406"/>
        <end position="421"/>
    </location>
</feature>
<feature type="binding site" evidence="7">
    <location>
        <position position="274"/>
    </location>
    <ligand>
        <name>Zn(2+)</name>
        <dbReference type="ChEBI" id="CHEBI:29105"/>
    </ligand>
</feature>
<feature type="binding site" evidence="7">
    <location>
        <position position="287"/>
    </location>
    <ligand>
        <name>Zn(2+)</name>
        <dbReference type="ChEBI" id="CHEBI:29105"/>
    </ligand>
</feature>
<keyword evidence="8" id="KW-1015">Disulfide bond</keyword>
<keyword evidence="5" id="KW-0482">Metalloprotease</keyword>
<dbReference type="eggNOG" id="COG0739">
    <property type="taxonomic scope" value="Bacteria"/>
</dbReference>
<evidence type="ECO:0000256" key="3">
    <source>
        <dbReference type="ARBA" id="ARBA00022801"/>
    </source>
</evidence>
<keyword evidence="12" id="KW-1185">Reference proteome</keyword>
<dbReference type="Proteomes" id="UP000001982">
    <property type="component" value="Chromosome"/>
</dbReference>
<evidence type="ECO:0000313" key="12">
    <source>
        <dbReference type="Proteomes" id="UP000001982"/>
    </source>
</evidence>
<feature type="active site" description="Proton donor/acceptor" evidence="6">
    <location>
        <position position="371"/>
    </location>
</feature>
<dbReference type="PANTHER" id="PTHR21666:SF288">
    <property type="entry name" value="CELL DIVISION PROTEIN YTFB"/>
    <property type="match status" value="1"/>
</dbReference>
<dbReference type="GO" id="GO:0006508">
    <property type="term" value="P:proteolysis"/>
    <property type="evidence" value="ECO:0007669"/>
    <property type="project" value="UniProtKB-KW"/>
</dbReference>
<keyword evidence="9" id="KW-0732">Signal</keyword>
<sequence>MNISKIRCTALWIGRTLSMSVVMILPTMASDVPVNQYHIEPSEINLMAQSSILLPFNNRMFLYGTDASQFDLTDFIYVNAPDLTDKKETISHWAGYYSINPKVVLTLMEMQSQLISFPTAAALNRPLGALSGKQGFEEQLQDVLSQLSQRFYAYEELQLKGQRQQSTEAINASSFALLDLLSSNPLEQKNQAAMASDEVLGLDQFLEQFRLLFGNSDSELLMSPAPKNGVALDSTQSMQNVTPMANVTINSLPPSNMLQMPWRQGYSWQANGAHSHTGSGYPLSSIDVSYDWPQWGSSTYSVTAAHGGTVNVLSRCQVRVTNTNGWATNYYHMDQITVRNGQYVNPNTVMGIYANNRNTALCEGGSSTGPHLHFSLLKDGRHMSLQGVNFGQYRINIGSYNYDNNCNRFNLFDLNNNRTLCAWTPLYNAGSI</sequence>